<evidence type="ECO:0000256" key="2">
    <source>
        <dbReference type="ARBA" id="ARBA00022443"/>
    </source>
</evidence>
<dbReference type="PANTHER" id="PTHR23122">
    <property type="entry name" value="MEMBRANE-ASSOCIATED GUANYLATE KINASE MAGUK"/>
    <property type="match status" value="1"/>
</dbReference>
<dbReference type="SUPFAM" id="SSF50044">
    <property type="entry name" value="SH3-domain"/>
    <property type="match status" value="1"/>
</dbReference>
<protein>
    <submittedName>
        <fullName evidence="7">Membrane protein, palmitoylated 7b (MAGUK p55 subfamily member 7)</fullName>
    </submittedName>
</protein>
<dbReference type="InterPro" id="IPR001452">
    <property type="entry name" value="SH3_domain"/>
</dbReference>
<dbReference type="PROSITE" id="PS50002">
    <property type="entry name" value="SH3"/>
    <property type="match status" value="1"/>
</dbReference>
<dbReference type="SUPFAM" id="SSF52540">
    <property type="entry name" value="P-loop containing nucleoside triphosphate hydrolases"/>
    <property type="match status" value="1"/>
</dbReference>
<sequence>MIQQTNQFRMDQIKFHSDIHHNREKDMITTPVSCQLQYFCGKLQSSKEQCFALLSVHDMVSQKEFDLRLPPLPPLPYYIEKEEDSIKIVCLVKNQEPLVACFGSVCYYHIFQAKLKGAVTFKVIPGTKEESEIFVRALFDYNPQADPAIPCKDAGLEFWRGDVLQIVSQEDGTWWQARQHNDTNLRAGLIHSRQLQERRVTLQRPAVLFHPLRDFLLSHSWFKKSFRLSRNDNTSQQVRQKMGEGHASIHLPIYQEVLSYKRKPDEPYRLMLLNGWFNLFISFFYYYYFFFISTDTTREQKRHEREGVEYYFVSKHTFEKYIFNHKFLENGEYKGNYYGMSLDSVCRVIAESKVCLLYVKPHVSKTLYTSEFKPYVVFVKPPSIEHLKLSRRNAKVLSSQNEQAPTKIFTEEDFQDMITSAQAMENKYSHLFENVIINDDLAMAFTELRVELAKIETETHWIPNTWAHV</sequence>
<dbReference type="Ensembl" id="ENSSGRT00000100395.1">
    <property type="protein sequence ID" value="ENSSGRP00000094340.1"/>
    <property type="gene ID" value="ENSSGRG00000047213.1"/>
</dbReference>
<name>A0A672RZG4_SINGR</name>
<dbReference type="Proteomes" id="UP000472262">
    <property type="component" value="Unassembled WGS sequence"/>
</dbReference>
<feature type="domain" description="SH3" evidence="5">
    <location>
        <begin position="130"/>
        <end position="200"/>
    </location>
</feature>
<dbReference type="InterPro" id="IPR020590">
    <property type="entry name" value="Guanylate_kinase_CS"/>
</dbReference>
<dbReference type="InParanoid" id="A0A672RZG4"/>
<evidence type="ECO:0000256" key="1">
    <source>
        <dbReference type="ARBA" id="ARBA00007014"/>
    </source>
</evidence>
<evidence type="ECO:0000259" key="6">
    <source>
        <dbReference type="PROSITE" id="PS50052"/>
    </source>
</evidence>
<evidence type="ECO:0000256" key="4">
    <source>
        <dbReference type="SAM" id="Phobius"/>
    </source>
</evidence>
<dbReference type="SMART" id="SM00072">
    <property type="entry name" value="GuKc"/>
    <property type="match status" value="1"/>
</dbReference>
<dbReference type="InterPro" id="IPR008144">
    <property type="entry name" value="Guanylate_kin-like_dom"/>
</dbReference>
<dbReference type="FunFam" id="3.30.63.10:FF:000002">
    <property type="entry name" value="Guanylate kinase 1"/>
    <property type="match status" value="1"/>
</dbReference>
<dbReference type="Pfam" id="PF00625">
    <property type="entry name" value="Guanylate_kin"/>
    <property type="match status" value="1"/>
</dbReference>
<dbReference type="AlphaFoldDB" id="A0A672RZG4"/>
<dbReference type="PROSITE" id="PS50052">
    <property type="entry name" value="GUANYLATE_KINASE_2"/>
    <property type="match status" value="1"/>
</dbReference>
<proteinExistence type="inferred from homology"/>
<keyword evidence="4" id="KW-0472">Membrane</keyword>
<evidence type="ECO:0000256" key="3">
    <source>
        <dbReference type="PROSITE-ProRule" id="PRU00192"/>
    </source>
</evidence>
<dbReference type="InterPro" id="IPR027417">
    <property type="entry name" value="P-loop_NTPase"/>
</dbReference>
<evidence type="ECO:0000313" key="8">
    <source>
        <dbReference type="Proteomes" id="UP000472262"/>
    </source>
</evidence>
<feature type="transmembrane region" description="Helical" evidence="4">
    <location>
        <begin position="270"/>
        <end position="290"/>
    </location>
</feature>
<evidence type="ECO:0000313" key="7">
    <source>
        <dbReference type="Ensembl" id="ENSSGRP00000094340.1"/>
    </source>
</evidence>
<dbReference type="InterPro" id="IPR050716">
    <property type="entry name" value="MAGUK"/>
</dbReference>
<dbReference type="Gene3D" id="3.30.63.10">
    <property type="entry name" value="Guanylate Kinase phosphate binding domain"/>
    <property type="match status" value="1"/>
</dbReference>
<keyword evidence="2 3" id="KW-0728">SH3 domain</keyword>
<keyword evidence="4" id="KW-1133">Transmembrane helix</keyword>
<organism evidence="7 8">
    <name type="scientific">Sinocyclocheilus grahami</name>
    <name type="common">Dianchi golden-line fish</name>
    <name type="synonym">Barbus grahami</name>
    <dbReference type="NCBI Taxonomy" id="75366"/>
    <lineage>
        <taxon>Eukaryota</taxon>
        <taxon>Metazoa</taxon>
        <taxon>Chordata</taxon>
        <taxon>Craniata</taxon>
        <taxon>Vertebrata</taxon>
        <taxon>Euteleostomi</taxon>
        <taxon>Actinopterygii</taxon>
        <taxon>Neopterygii</taxon>
        <taxon>Teleostei</taxon>
        <taxon>Ostariophysi</taxon>
        <taxon>Cypriniformes</taxon>
        <taxon>Cyprinidae</taxon>
        <taxon>Cyprininae</taxon>
        <taxon>Sinocyclocheilus</taxon>
    </lineage>
</organism>
<keyword evidence="4" id="KW-0812">Transmembrane</keyword>
<feature type="domain" description="Guanylate kinase-like" evidence="6">
    <location>
        <begin position="278"/>
        <end position="453"/>
    </location>
</feature>
<accession>A0A672RZG4</accession>
<dbReference type="CDD" id="cd11862">
    <property type="entry name" value="SH3_MPP"/>
    <property type="match status" value="1"/>
</dbReference>
<dbReference type="Gene3D" id="2.30.30.40">
    <property type="entry name" value="SH3 Domains"/>
    <property type="match status" value="1"/>
</dbReference>
<dbReference type="SMART" id="SM00326">
    <property type="entry name" value="SH3"/>
    <property type="match status" value="1"/>
</dbReference>
<dbReference type="Gene3D" id="3.40.50.300">
    <property type="entry name" value="P-loop containing nucleotide triphosphate hydrolases"/>
    <property type="match status" value="1"/>
</dbReference>
<dbReference type="InterPro" id="IPR036028">
    <property type="entry name" value="SH3-like_dom_sf"/>
</dbReference>
<keyword evidence="8" id="KW-1185">Reference proteome</keyword>
<reference evidence="7" key="1">
    <citation type="submission" date="2025-08" db="UniProtKB">
        <authorList>
            <consortium name="Ensembl"/>
        </authorList>
    </citation>
    <scope>IDENTIFICATION</scope>
</reference>
<dbReference type="Pfam" id="PF07653">
    <property type="entry name" value="SH3_2"/>
    <property type="match status" value="1"/>
</dbReference>
<dbReference type="InterPro" id="IPR008145">
    <property type="entry name" value="GK/Ca_channel_bsu"/>
</dbReference>
<evidence type="ECO:0000259" key="5">
    <source>
        <dbReference type="PROSITE" id="PS50002"/>
    </source>
</evidence>
<reference evidence="7" key="2">
    <citation type="submission" date="2025-09" db="UniProtKB">
        <authorList>
            <consortium name="Ensembl"/>
        </authorList>
    </citation>
    <scope>IDENTIFICATION</scope>
</reference>
<comment type="similarity">
    <text evidence="1">Belongs to the MAGUK family.</text>
</comment>
<dbReference type="PROSITE" id="PS00856">
    <property type="entry name" value="GUANYLATE_KINASE_1"/>
    <property type="match status" value="1"/>
</dbReference>